<dbReference type="Proteomes" id="UP000005707">
    <property type="component" value="Unassembled WGS sequence"/>
</dbReference>
<sequence>MKNIKLFMLITFVFVLISCEQSQTGSEVSSSSDPDVGLITAIEIEVFESEDDFDFTELVIGDTDIISSDALSYNLSTLNLDVVGDYTITVTYMLNGEKVTEDVTITVVDRVNPVISGLENQTVTVGSDFNLEDGVTATDNYDGDLTLELVVDDHGGVDLLTAGEYAVTYTVTDSSGNQTVENISITVIEPPEFQGLVDLTFEVGTVGSTIDWFDGVTCTQFNGDAINLTGSSVDYSVVNFDIAGEYEVEYTVTDENGVTTTATRTVTIIERQTYSIEFVDQLVYLRTDHDSLKLFDYNDFIHAIKDAEGNAVELDDTGNKLEINGYVDPTRKDEYDVTYRLRDQNDNIVYEDTKTITVVEQLYYIYDIDDDENPRNEIITASEHTGENFDYSSLYEIYDYNGVRLTDLSQFIIEYEEINFAKPGDQTITIYLYDLNHELIDKTYVNVMINAMFTINFKENRLSSSTSTLDLYALIESISDSDGNVIPLNQTNTYYGYPVIQLTDTLMLIALDVTDEYYDERMLSPDYDPNRMIGYMIFNTSFDNIYHTEFLDFYLSEYKINIKENLRVNPNDSTFDPLYLIEGITDLNGNALTIGTDVFIETIHDVDVTTEGSYKITYELYDSAHNYVLSHEIEVYVGADFSAYFNDPTVTTGEYTVDTFVPSIMISTLWDNGTNRRLTISETSIEYEGVVNFNETGDYLLKFYYVDDYGVRHALGEQVLKIVDESDIDLFDIQFKSPIIRVNTYESFTPSDYIKSITDSDGNELDLNHYTIEYEAGYNTIYGNINRTSPETFLLTYNIKDKNTYKVVYSESILVQVISPIIIELTDESRIIMTDSFSLHDLIDDLYDRNRTTVNLAELGYTMDIDVHSNITNGGNSLVTFILYDDTGNPVVSTRESFNFYQEYEVNFSTNPIKIPVNTSAPELASYVSSIKDNINNRYLQYGVDYEIEVIGNPDFTTIGTYDLKFVVKDLDGVVLTEERRSLYVYDSNYVVPNSVTVEIESPIYVTPDQYDAFDLNNYVIGFYDENGNELDANLFDILKRDFEFEDIYMMTTSAEVVYFVERSNILGSATVTIYPQD</sequence>
<dbReference type="OrthoDB" id="2327454at2"/>
<name>F7PWA5_9MOLU</name>
<organism evidence="2 3">
    <name type="scientific">Haloplasma contractile SSD-17B</name>
    <dbReference type="NCBI Taxonomy" id="1033810"/>
    <lineage>
        <taxon>Bacteria</taxon>
        <taxon>Bacillati</taxon>
        <taxon>Mycoplasmatota</taxon>
        <taxon>Mollicutes</taxon>
        <taxon>Haloplasmatales</taxon>
        <taxon>Haloplasmataceae</taxon>
        <taxon>Haloplasma</taxon>
    </lineage>
</organism>
<comment type="caution">
    <text evidence="2">The sequence shown here is derived from an EMBL/GenBank/DDBJ whole genome shotgun (WGS) entry which is preliminary data.</text>
</comment>
<dbReference type="STRING" id="1033810.HLPCO_002677"/>
<proteinExistence type="predicted"/>
<dbReference type="InParanoid" id="F7PWA5"/>
<dbReference type="EMBL" id="AFNU02000013">
    <property type="protein sequence ID" value="ERJ11237.1"/>
    <property type="molecule type" value="Genomic_DNA"/>
</dbReference>
<gene>
    <name evidence="2" type="primary">fosE</name>
    <name evidence="2" type="ORF">HLPCO_002677</name>
</gene>
<dbReference type="Pfam" id="PF16403">
    <property type="entry name" value="Bact_surface_Ig-like"/>
    <property type="match status" value="2"/>
</dbReference>
<evidence type="ECO:0000259" key="1">
    <source>
        <dbReference type="Pfam" id="PF16403"/>
    </source>
</evidence>
<feature type="domain" description="Pesticidal crystal protein Cry22Aa Ig-like" evidence="1">
    <location>
        <begin position="115"/>
        <end position="182"/>
    </location>
</feature>
<dbReference type="InterPro" id="IPR013783">
    <property type="entry name" value="Ig-like_fold"/>
</dbReference>
<keyword evidence="3" id="KW-1185">Reference proteome</keyword>
<dbReference type="eggNOG" id="COG4257">
    <property type="taxonomic scope" value="Bacteria"/>
</dbReference>
<keyword evidence="2" id="KW-0378">Hydrolase</keyword>
<reference evidence="2 3" key="2">
    <citation type="journal article" date="2013" name="PLoS ONE">
        <title>INDIGO - INtegrated Data Warehouse of MIcrobial GenOmes with Examples from the Red Sea Extremophiles.</title>
        <authorList>
            <person name="Alam I."/>
            <person name="Antunes A."/>
            <person name="Kamau A.A."/>
            <person name="Ba Alawi W."/>
            <person name="Kalkatawi M."/>
            <person name="Stingl U."/>
            <person name="Bajic V.B."/>
        </authorList>
    </citation>
    <scope>NUCLEOTIDE SEQUENCE [LARGE SCALE GENOMIC DNA]</scope>
    <source>
        <strain evidence="2 3">SSD-17B</strain>
    </source>
</reference>
<accession>F7PWA5</accession>
<dbReference type="EC" id="3.2.1.14" evidence="2"/>
<reference evidence="2 3" key="1">
    <citation type="journal article" date="2011" name="J. Bacteriol.">
        <title>Genome sequence of Haloplasma contractile, an unusual contractile bacterium from a deep-sea anoxic brine lake.</title>
        <authorList>
            <person name="Antunes A."/>
            <person name="Alam I."/>
            <person name="El Dorry H."/>
            <person name="Siam R."/>
            <person name="Robertson A."/>
            <person name="Bajic V.B."/>
            <person name="Stingl U."/>
        </authorList>
    </citation>
    <scope>NUCLEOTIDE SEQUENCE [LARGE SCALE GENOMIC DNA]</scope>
    <source>
        <strain evidence="2 3">SSD-17B</strain>
    </source>
</reference>
<evidence type="ECO:0000313" key="3">
    <source>
        <dbReference type="Proteomes" id="UP000005707"/>
    </source>
</evidence>
<dbReference type="AlphaFoldDB" id="F7PWA5"/>
<dbReference type="RefSeq" id="WP_008825554.1">
    <property type="nucleotide sequence ID" value="NZ_AFNU02000013.1"/>
</dbReference>
<dbReference type="GO" id="GO:0008843">
    <property type="term" value="F:endochitinase activity"/>
    <property type="evidence" value="ECO:0007669"/>
    <property type="project" value="UniProtKB-EC"/>
</dbReference>
<dbReference type="Gene3D" id="2.60.40.10">
    <property type="entry name" value="Immunoglobulins"/>
    <property type="match status" value="2"/>
</dbReference>
<dbReference type="InterPro" id="IPR032179">
    <property type="entry name" value="Cry22Aa_Ig-like"/>
</dbReference>
<evidence type="ECO:0000313" key="2">
    <source>
        <dbReference type="EMBL" id="ERJ11237.1"/>
    </source>
</evidence>
<protein>
    <submittedName>
        <fullName evidence="2">Beta-fructosidase protein</fullName>
        <ecNumber evidence="2">3.2.1.14</ecNumber>
    </submittedName>
</protein>
<dbReference type="PROSITE" id="PS51257">
    <property type="entry name" value="PROKAR_LIPOPROTEIN"/>
    <property type="match status" value="1"/>
</dbReference>
<feature type="domain" description="Pesticidal crystal protein Cry22Aa Ig-like" evidence="1">
    <location>
        <begin position="237"/>
        <end position="268"/>
    </location>
</feature>
<keyword evidence="2" id="KW-0326">Glycosidase</keyword>